<proteinExistence type="predicted"/>
<dbReference type="EMBL" id="JXSU01000007">
    <property type="protein sequence ID" value="KIS23443.1"/>
    <property type="molecule type" value="Genomic_DNA"/>
</dbReference>
<comment type="caution">
    <text evidence="2">The sequence shown here is derived from an EMBL/GenBank/DDBJ whole genome shotgun (WGS) entry which is preliminary data.</text>
</comment>
<feature type="signal peptide" evidence="1">
    <location>
        <begin position="1"/>
        <end position="27"/>
    </location>
</feature>
<accession>A0A0D0ZXZ3</accession>
<sequence length="261" mass="28898">MKKFNTKIISVTLASLISLTTSVPAFGATYNKPPSLEGISTIEKINSNNKFAENSRENINFIEITDNYLEYTELRNDGMYKIKENINGTDVSSKVYKMVNGKEILYSSISSHLEGQAVKSTEYNYINGKTETSTLKAEISENKTVEENQLLSRSTYKKYIRTDRYGVSLVGKRVSVGAAAAAIVAVTPYVGISVAAKIITTAIVTGTGGGVASLPNYLYVTSNVYRTKSSVGKYYTRYENTYYLDSKRTQRVGSWTFSKRG</sequence>
<reference evidence="2 3" key="1">
    <citation type="submission" date="2014-06" db="EMBL/GenBank/DDBJ databases">
        <title>Genome characterization of distinct group I Clostridium botulinum lineages.</title>
        <authorList>
            <person name="Giordani F."/>
            <person name="Anselmo A."/>
            <person name="Fillo S."/>
            <person name="Palozzi A.M."/>
            <person name="Fortunato A."/>
            <person name="Gentile B."/>
            <person name="Ciammaruconi A."/>
            <person name="Anniballi F."/>
            <person name="De Medici D."/>
            <person name="Lista F."/>
        </authorList>
    </citation>
    <scope>NUCLEOTIDE SEQUENCE [LARGE SCALE GENOMIC DNA]</scope>
    <source>
        <strain evidence="2 3">B2 450</strain>
    </source>
</reference>
<dbReference type="HOGENOM" id="CLU_1064364_0_0_9"/>
<protein>
    <submittedName>
        <fullName evidence="2">Uncharacterized protein</fullName>
    </submittedName>
</protein>
<evidence type="ECO:0000256" key="1">
    <source>
        <dbReference type="SAM" id="SignalP"/>
    </source>
</evidence>
<feature type="chain" id="PRO_5002242690" evidence="1">
    <location>
        <begin position="28"/>
        <end position="261"/>
    </location>
</feature>
<dbReference type="AlphaFoldDB" id="A0A0D0ZXZ3"/>
<dbReference type="PATRIC" id="fig|1379739.3.peg.1845"/>
<name>A0A0D0ZXZ3_CLOBO</name>
<dbReference type="OrthoDB" id="10007867at2"/>
<evidence type="ECO:0000313" key="2">
    <source>
        <dbReference type="EMBL" id="KIS23443.1"/>
    </source>
</evidence>
<dbReference type="Proteomes" id="UP000032250">
    <property type="component" value="Unassembled WGS sequence"/>
</dbReference>
<dbReference type="RefSeq" id="WP_003486618.1">
    <property type="nucleotide sequence ID" value="NZ_JXSU01000007.1"/>
</dbReference>
<organism evidence="2 3">
    <name type="scientific">Clostridium botulinum B2 450</name>
    <dbReference type="NCBI Taxonomy" id="1379739"/>
    <lineage>
        <taxon>Bacteria</taxon>
        <taxon>Bacillati</taxon>
        <taxon>Bacillota</taxon>
        <taxon>Clostridia</taxon>
        <taxon>Eubacteriales</taxon>
        <taxon>Clostridiaceae</taxon>
        <taxon>Clostridium</taxon>
    </lineage>
</organism>
<keyword evidence="1" id="KW-0732">Signal</keyword>
<evidence type="ECO:0000313" key="3">
    <source>
        <dbReference type="Proteomes" id="UP000032250"/>
    </source>
</evidence>
<gene>
    <name evidence="2" type="ORF">N495_07510</name>
</gene>